<dbReference type="Pfam" id="PF12724">
    <property type="entry name" value="Flavodoxin_5"/>
    <property type="match status" value="1"/>
</dbReference>
<feature type="domain" description="Flavodoxin" evidence="1">
    <location>
        <begin position="6"/>
        <end position="100"/>
    </location>
</feature>
<dbReference type="AlphaFoldDB" id="A0A1F6ECY6"/>
<dbReference type="Proteomes" id="UP000179115">
    <property type="component" value="Unassembled WGS sequence"/>
</dbReference>
<comment type="caution">
    <text evidence="2">The sequence shown here is derived from an EMBL/GenBank/DDBJ whole genome shotgun (WGS) entry which is preliminary data.</text>
</comment>
<dbReference type="GO" id="GO:0010181">
    <property type="term" value="F:FMN binding"/>
    <property type="evidence" value="ECO:0007669"/>
    <property type="project" value="InterPro"/>
</dbReference>
<sequence>MNKRTVVLYQSKYGSTKQYAEWLGESLGAPVFSIDGFSPEKLVRYDLVIVGGWIRIGKITCADFIAENWNLLKDKQVVVYSVSATKPGEPEVLDFYKSSFPLALRERIRFFPLWGRFRSADMADKFLMLVPKTALRIKLLLAPTEGVRSRYQGITERFDHVERTALQPLIEYCKSLEVL</sequence>
<dbReference type="SUPFAM" id="SSF52218">
    <property type="entry name" value="Flavoproteins"/>
    <property type="match status" value="1"/>
</dbReference>
<reference evidence="2 3" key="1">
    <citation type="journal article" date="2016" name="Nat. Commun.">
        <title>Thousands of microbial genomes shed light on interconnected biogeochemical processes in an aquifer system.</title>
        <authorList>
            <person name="Anantharaman K."/>
            <person name="Brown C.T."/>
            <person name="Hug L.A."/>
            <person name="Sharon I."/>
            <person name="Castelle C.J."/>
            <person name="Probst A.J."/>
            <person name="Thomas B.C."/>
            <person name="Singh A."/>
            <person name="Wilkins M.J."/>
            <person name="Karaoz U."/>
            <person name="Brodie E.L."/>
            <person name="Williams K.H."/>
            <person name="Hubbard S.S."/>
            <person name="Banfield J.F."/>
        </authorList>
    </citation>
    <scope>NUCLEOTIDE SEQUENCE [LARGE SCALE GENOMIC DNA]</scope>
</reference>
<evidence type="ECO:0000259" key="1">
    <source>
        <dbReference type="Pfam" id="PF12724"/>
    </source>
</evidence>
<dbReference type="EMBL" id="MFLV01000017">
    <property type="protein sequence ID" value="OGG71518.1"/>
    <property type="molecule type" value="Genomic_DNA"/>
</dbReference>
<dbReference type="PANTHER" id="PTHR38030">
    <property type="entry name" value="PROTOPORPHYRINOGEN IX DEHYDROGENASE [MENAQUINONE]"/>
    <property type="match status" value="1"/>
</dbReference>
<organism evidence="2 3">
    <name type="scientific">Candidatus Kaiserbacteria bacterium RIFCSPLOWO2_01_FULL_51_21</name>
    <dbReference type="NCBI Taxonomy" id="1798508"/>
    <lineage>
        <taxon>Bacteria</taxon>
        <taxon>Candidatus Kaiseribacteriota</taxon>
    </lineage>
</organism>
<dbReference type="Gene3D" id="3.40.50.360">
    <property type="match status" value="1"/>
</dbReference>
<dbReference type="InterPro" id="IPR026816">
    <property type="entry name" value="Flavodoxin_dom"/>
</dbReference>
<dbReference type="PANTHER" id="PTHR38030:SF2">
    <property type="entry name" value="PROTOPORPHYRINOGEN IX DEHYDROGENASE [QUINONE]"/>
    <property type="match status" value="1"/>
</dbReference>
<dbReference type="InterPro" id="IPR052200">
    <property type="entry name" value="Protoporphyrinogen_IX_DH"/>
</dbReference>
<evidence type="ECO:0000313" key="3">
    <source>
        <dbReference type="Proteomes" id="UP000179115"/>
    </source>
</evidence>
<accession>A0A1F6ECY6</accession>
<proteinExistence type="predicted"/>
<evidence type="ECO:0000313" key="2">
    <source>
        <dbReference type="EMBL" id="OGG71518.1"/>
    </source>
</evidence>
<dbReference type="InterPro" id="IPR029039">
    <property type="entry name" value="Flavoprotein-like_sf"/>
</dbReference>
<dbReference type="GO" id="GO:0006783">
    <property type="term" value="P:heme biosynthetic process"/>
    <property type="evidence" value="ECO:0007669"/>
    <property type="project" value="TreeGrafter"/>
</dbReference>
<dbReference type="GO" id="GO:0070819">
    <property type="term" value="F:menaquinone-dependent protoporphyrinogen oxidase activity"/>
    <property type="evidence" value="ECO:0007669"/>
    <property type="project" value="TreeGrafter"/>
</dbReference>
<dbReference type="STRING" id="1798508.A3A35_02170"/>
<dbReference type="InterPro" id="IPR001226">
    <property type="entry name" value="Flavodoxin_CS"/>
</dbReference>
<protein>
    <recommendedName>
        <fullName evidence="1">Flavodoxin domain-containing protein</fullName>
    </recommendedName>
</protein>
<dbReference type="PROSITE" id="PS00201">
    <property type="entry name" value="FLAVODOXIN"/>
    <property type="match status" value="1"/>
</dbReference>
<dbReference type="GO" id="GO:0009055">
    <property type="term" value="F:electron transfer activity"/>
    <property type="evidence" value="ECO:0007669"/>
    <property type="project" value="InterPro"/>
</dbReference>
<gene>
    <name evidence="2" type="ORF">A3A35_02170</name>
</gene>
<name>A0A1F6ECY6_9BACT</name>